<dbReference type="InterPro" id="IPR029002">
    <property type="entry name" value="PLPC/GPLD1"/>
</dbReference>
<keyword evidence="3" id="KW-1185">Reference proteome</keyword>
<feature type="domain" description="Phospholipase C/D" evidence="1">
    <location>
        <begin position="6"/>
        <end position="147"/>
    </location>
</feature>
<reference evidence="3" key="1">
    <citation type="submission" date="2017-09" db="EMBL/GenBank/DDBJ databases">
        <authorList>
            <person name="Shetty A S."/>
        </authorList>
    </citation>
    <scope>NUCLEOTIDE SEQUENCE [LARGE SCALE GENOMIC DNA]</scope>
</reference>
<evidence type="ECO:0000259" key="1">
    <source>
        <dbReference type="Pfam" id="PF00882"/>
    </source>
</evidence>
<dbReference type="KEGG" id="ehl:EHLA_1688"/>
<dbReference type="AlphaFoldDB" id="A0A285PS01"/>
<organism evidence="2 3">
    <name type="scientific">Anaerobutyricum hallii</name>
    <dbReference type="NCBI Taxonomy" id="39488"/>
    <lineage>
        <taxon>Bacteria</taxon>
        <taxon>Bacillati</taxon>
        <taxon>Bacillota</taxon>
        <taxon>Clostridia</taxon>
        <taxon>Lachnospirales</taxon>
        <taxon>Lachnospiraceae</taxon>
        <taxon>Anaerobutyricum</taxon>
    </lineage>
</organism>
<dbReference type="Proteomes" id="UP000217549">
    <property type="component" value="Chromosome I"/>
</dbReference>
<sequence length="266" mass="31422">MPTTYTHYAYGQDVFNKLPEQIQKSIEPYMDYYNIGVHGPDILFYYHSYHKNSVNQYGIKVHHEPAREFFKRAFKVFQVQKNKRAACAYLAGFMTHFILDSTCHPYVRKRIKETGISHTEIETDWDFQVLQKAGEDLNHYKRACHVKNRKEIAMVIAPYFKKSAKQIRVSLFHMKLVINHIFRSGFGVKRAIAMMIGGYICPELEIHHHFIPREIHPGDKETCQHLWELYYGSQDLCVEMITKLYNALHSMDTSFCKEKRLSRDFS</sequence>
<accession>A0A285PS01</accession>
<proteinExistence type="predicted"/>
<protein>
    <submittedName>
        <fullName evidence="2">Phospholipase C/D</fullName>
    </submittedName>
</protein>
<evidence type="ECO:0000313" key="3">
    <source>
        <dbReference type="Proteomes" id="UP000217549"/>
    </source>
</evidence>
<gene>
    <name evidence="2" type="ORF">EHLA_1688</name>
</gene>
<name>A0A285PS01_9FIRM</name>
<evidence type="ECO:0000313" key="2">
    <source>
        <dbReference type="EMBL" id="SOB72398.1"/>
    </source>
</evidence>
<dbReference type="EMBL" id="LT907978">
    <property type="protein sequence ID" value="SOB72398.1"/>
    <property type="molecule type" value="Genomic_DNA"/>
</dbReference>
<dbReference type="RefSeq" id="WP_096240265.1">
    <property type="nucleotide sequence ID" value="NZ_LT907978.1"/>
</dbReference>
<dbReference type="STRING" id="39488.ERS852450_00024"/>
<dbReference type="Pfam" id="PF00882">
    <property type="entry name" value="Zn_dep_PLPC"/>
    <property type="match status" value="1"/>
</dbReference>